<evidence type="ECO:0000259" key="11">
    <source>
        <dbReference type="PROSITE" id="PS51509"/>
    </source>
</evidence>
<feature type="domain" description="Phosphagen kinase N-terminal" evidence="11">
    <location>
        <begin position="54"/>
        <end position="141"/>
    </location>
</feature>
<protein>
    <recommendedName>
        <fullName evidence="2">arginine kinase</fullName>
        <ecNumber evidence="2">2.7.3.3</ecNumber>
    </recommendedName>
</protein>
<evidence type="ECO:0000256" key="3">
    <source>
        <dbReference type="ARBA" id="ARBA00022679"/>
    </source>
</evidence>
<evidence type="ECO:0000313" key="13">
    <source>
        <dbReference type="EMBL" id="OQV23796.1"/>
    </source>
</evidence>
<evidence type="ECO:0000256" key="8">
    <source>
        <dbReference type="PROSITE-ProRule" id="PRU00843"/>
    </source>
</evidence>
<dbReference type="InterPro" id="IPR000749">
    <property type="entry name" value="ATP-guanido_PTrfase"/>
</dbReference>
<dbReference type="Pfam" id="PF00217">
    <property type="entry name" value="ATP-gua_Ptrans"/>
    <property type="match status" value="1"/>
</dbReference>
<name>A0A1W0X8C5_HYPEX</name>
<dbReference type="GO" id="GO:0004111">
    <property type="term" value="F:creatine kinase activity"/>
    <property type="evidence" value="ECO:0007669"/>
    <property type="project" value="InterPro"/>
</dbReference>
<evidence type="ECO:0000256" key="4">
    <source>
        <dbReference type="ARBA" id="ARBA00022741"/>
    </source>
</evidence>
<dbReference type="EMBL" id="MTYJ01000010">
    <property type="protein sequence ID" value="OQV23796.1"/>
    <property type="molecule type" value="Genomic_DNA"/>
</dbReference>
<dbReference type="PROSITE" id="PS00112">
    <property type="entry name" value="PHOSPHAGEN_KINASE"/>
    <property type="match status" value="1"/>
</dbReference>
<comment type="caution">
    <text evidence="8">Lacks conserved residue(s) required for the propagation of feature annotation.</text>
</comment>
<evidence type="ECO:0000256" key="1">
    <source>
        <dbReference type="ARBA" id="ARBA00006798"/>
    </source>
</evidence>
<dbReference type="PROSITE" id="PS51509">
    <property type="entry name" value="PHOSPHAGEN_KINASE_N"/>
    <property type="match status" value="1"/>
</dbReference>
<sequence length="419" mass="46563">MSRYIPFWKYGLYIGTSAGAVLAVASVNVKEFRSSFLLGAAECSTTDISANVSPHRYSAAEHYPNLKGHTNIMAQCLTPVIYAALRDRVTSAGVTLDRCIQVGVDNPGHPRIRTVGLLAGDEESYSAFSGIFDPVIAERHGGYAKGDEHPTNLDHTQIKGGNLDPDFVISCRIRTCRNIRGFSLPSNVSRAERRQIESVLTQSLKNLSSGLKGRYFPMGSFAEDELASLVNEGLAFDRPSAYYCTATIGRDWPDSRGTWYNYDRNLVAFVNENEDQLKVISLQAGGNMKEAFERFCNALIVLEKSIRKAGYEWMWNPHLGFITSCPSNLGTALRASVFIKLPLLSQDPRFPAIIKNLRVHKRAVPELQHDGVFDLSNQDRLGISEVDLIQQVIDAAHLLLRMEKRLRSGRSIDHLITDA</sequence>
<comment type="similarity">
    <text evidence="1 7 9">Belongs to the ATP:guanido phosphotransferase family.</text>
</comment>
<feature type="binding site" evidence="8">
    <location>
        <begin position="334"/>
        <end position="338"/>
    </location>
    <ligand>
        <name>ATP</name>
        <dbReference type="ChEBI" id="CHEBI:30616"/>
    </ligand>
</feature>
<keyword evidence="10" id="KW-0812">Transmembrane</keyword>
<evidence type="ECO:0000256" key="6">
    <source>
        <dbReference type="ARBA" id="ARBA00022840"/>
    </source>
</evidence>
<keyword evidence="14" id="KW-1185">Reference proteome</keyword>
<evidence type="ECO:0000313" key="14">
    <source>
        <dbReference type="Proteomes" id="UP000192578"/>
    </source>
</evidence>
<dbReference type="FunFam" id="1.10.135.10:FF:000005">
    <property type="entry name" value="Glycocyamine kinase beta chain"/>
    <property type="match status" value="1"/>
</dbReference>
<organism evidence="13 14">
    <name type="scientific">Hypsibius exemplaris</name>
    <name type="common">Freshwater tardigrade</name>
    <dbReference type="NCBI Taxonomy" id="2072580"/>
    <lineage>
        <taxon>Eukaryota</taxon>
        <taxon>Metazoa</taxon>
        <taxon>Ecdysozoa</taxon>
        <taxon>Tardigrada</taxon>
        <taxon>Eutardigrada</taxon>
        <taxon>Parachela</taxon>
        <taxon>Hypsibioidea</taxon>
        <taxon>Hypsibiidae</taxon>
        <taxon>Hypsibius</taxon>
    </lineage>
</organism>
<proteinExistence type="inferred from homology"/>
<dbReference type="InterPro" id="IPR022415">
    <property type="entry name" value="ATP-guanido_PTrfase_AS"/>
</dbReference>
<dbReference type="FunFam" id="3.30.590.10:FF:000002">
    <property type="entry name" value="Creatine kinase S-type, mitochondrial"/>
    <property type="match status" value="1"/>
</dbReference>
<feature type="transmembrane region" description="Helical" evidence="10">
    <location>
        <begin position="7"/>
        <end position="27"/>
    </location>
</feature>
<dbReference type="SUPFAM" id="SSF48034">
    <property type="entry name" value="Guanido kinase N-terminal domain"/>
    <property type="match status" value="1"/>
</dbReference>
<keyword evidence="5 8" id="KW-0418">Kinase</keyword>
<dbReference type="Gene3D" id="1.10.135.10">
    <property type="entry name" value="ATP:guanido phosphotransferase, N-terminal domain"/>
    <property type="match status" value="1"/>
</dbReference>
<evidence type="ECO:0000256" key="7">
    <source>
        <dbReference type="PROSITE-ProRule" id="PRU00842"/>
    </source>
</evidence>
<dbReference type="GO" id="GO:0005615">
    <property type="term" value="C:extracellular space"/>
    <property type="evidence" value="ECO:0007669"/>
    <property type="project" value="TreeGrafter"/>
</dbReference>
<dbReference type="GO" id="GO:0004054">
    <property type="term" value="F:arginine kinase activity"/>
    <property type="evidence" value="ECO:0007669"/>
    <property type="project" value="UniProtKB-EC"/>
</dbReference>
<dbReference type="PANTHER" id="PTHR11547">
    <property type="entry name" value="ARGININE OR CREATINE KINASE"/>
    <property type="match status" value="1"/>
</dbReference>
<evidence type="ECO:0000259" key="12">
    <source>
        <dbReference type="PROSITE" id="PS51510"/>
    </source>
</evidence>
<dbReference type="InterPro" id="IPR022414">
    <property type="entry name" value="ATP-guanido_PTrfase_cat"/>
</dbReference>
<dbReference type="SUPFAM" id="SSF55931">
    <property type="entry name" value="Glutamine synthetase/guanido kinase"/>
    <property type="match status" value="1"/>
</dbReference>
<accession>A0A1W0X8C5</accession>
<dbReference type="InterPro" id="IPR014746">
    <property type="entry name" value="Gln_synth/guanido_kin_cat_dom"/>
</dbReference>
<evidence type="ECO:0000256" key="9">
    <source>
        <dbReference type="RuleBase" id="RU000505"/>
    </source>
</evidence>
<evidence type="ECO:0000256" key="5">
    <source>
        <dbReference type="ARBA" id="ARBA00022777"/>
    </source>
</evidence>
<dbReference type="InterPro" id="IPR022413">
    <property type="entry name" value="ATP-guanido_PTrfase_N"/>
</dbReference>
<dbReference type="OrthoDB" id="430219at2759"/>
<evidence type="ECO:0000256" key="10">
    <source>
        <dbReference type="SAM" id="Phobius"/>
    </source>
</evidence>
<gene>
    <name evidence="13" type="ORF">BV898_02521</name>
</gene>
<dbReference type="PANTHER" id="PTHR11547:SF57">
    <property type="entry name" value="PHOSPHAGEN KINASE C-TERMINAL DOMAIN-CONTAINING PROTEIN"/>
    <property type="match status" value="1"/>
</dbReference>
<keyword evidence="4 8" id="KW-0547">Nucleotide-binding</keyword>
<feature type="domain" description="Phosphagen kinase C-terminal" evidence="12">
    <location>
        <begin position="167"/>
        <end position="406"/>
    </location>
</feature>
<dbReference type="Pfam" id="PF02807">
    <property type="entry name" value="ATP-gua_PtransN"/>
    <property type="match status" value="1"/>
</dbReference>
<dbReference type="PROSITE" id="PS51510">
    <property type="entry name" value="PHOSPHAGEN_KINASE_C"/>
    <property type="match status" value="1"/>
</dbReference>
<dbReference type="Proteomes" id="UP000192578">
    <property type="component" value="Unassembled WGS sequence"/>
</dbReference>
<dbReference type="EC" id="2.7.3.3" evidence="2"/>
<keyword evidence="10" id="KW-0472">Membrane</keyword>
<feature type="binding site" evidence="8">
    <location>
        <begin position="360"/>
        <end position="365"/>
    </location>
    <ligand>
        <name>ATP</name>
        <dbReference type="ChEBI" id="CHEBI:30616"/>
    </ligand>
</feature>
<evidence type="ECO:0000256" key="2">
    <source>
        <dbReference type="ARBA" id="ARBA00012230"/>
    </source>
</evidence>
<comment type="caution">
    <text evidence="13">The sequence shown here is derived from an EMBL/GenBank/DDBJ whole genome shotgun (WGS) entry which is preliminary data.</text>
</comment>
<dbReference type="AlphaFoldDB" id="A0A1W0X8C5"/>
<dbReference type="GO" id="GO:0046314">
    <property type="term" value="P:phosphocreatine biosynthetic process"/>
    <property type="evidence" value="ECO:0007669"/>
    <property type="project" value="InterPro"/>
</dbReference>
<keyword evidence="6 8" id="KW-0067">ATP-binding</keyword>
<dbReference type="InterPro" id="IPR036802">
    <property type="entry name" value="ATP-guanido_PTrfase_N_sf"/>
</dbReference>
<keyword evidence="3 8" id="KW-0808">Transferase</keyword>
<reference evidence="14" key="1">
    <citation type="submission" date="2017-01" db="EMBL/GenBank/DDBJ databases">
        <title>Comparative genomics of anhydrobiosis in the tardigrade Hypsibius dujardini.</title>
        <authorList>
            <person name="Yoshida Y."/>
            <person name="Koutsovoulos G."/>
            <person name="Laetsch D."/>
            <person name="Stevens L."/>
            <person name="Kumar S."/>
            <person name="Horikawa D."/>
            <person name="Ishino K."/>
            <person name="Komine S."/>
            <person name="Tomita M."/>
            <person name="Blaxter M."/>
            <person name="Arakawa K."/>
        </authorList>
    </citation>
    <scope>NUCLEOTIDE SEQUENCE [LARGE SCALE GENOMIC DNA]</scope>
    <source>
        <strain evidence="14">Z151</strain>
    </source>
</reference>
<feature type="binding site" evidence="8">
    <location>
        <begin position="170"/>
        <end position="174"/>
    </location>
    <ligand>
        <name>ATP</name>
        <dbReference type="ChEBI" id="CHEBI:30616"/>
    </ligand>
</feature>
<dbReference type="GO" id="GO:0005524">
    <property type="term" value="F:ATP binding"/>
    <property type="evidence" value="ECO:0007669"/>
    <property type="project" value="UniProtKB-UniRule"/>
</dbReference>
<keyword evidence="10" id="KW-1133">Transmembrane helix</keyword>
<dbReference type="Gene3D" id="3.30.590.10">
    <property type="entry name" value="Glutamine synthetase/guanido kinase, catalytic domain"/>
    <property type="match status" value="1"/>
</dbReference>